<gene>
    <name evidence="1" type="ORF">B9Z19DRAFT_1156178</name>
</gene>
<dbReference type="AlphaFoldDB" id="A0A2T6ZHF2"/>
<evidence type="ECO:0000313" key="2">
    <source>
        <dbReference type="Proteomes" id="UP000244722"/>
    </source>
</evidence>
<sequence>MFITLNRYKSSKNGNIQPIFSTLRFHSCYSHQVGLTHSFLPRIPFFHFSHYTPYKSPFNTSYTMWTDILPALLLLLSIAVQGQIPNPAPTGVPVGNTIVLLGYNKDGCPGDVTPASQISDTTSCNFINGIGISNVKVLPIPDMPPTCILTLYADTNCLSNSNAKIGPIAPAPAHFSACIGPIRDPSGAIFEAKGATLQC</sequence>
<keyword evidence="2" id="KW-1185">Reference proteome</keyword>
<comment type="caution">
    <text evidence="1">The sequence shown here is derived from an EMBL/GenBank/DDBJ whole genome shotgun (WGS) entry which is preliminary data.</text>
</comment>
<dbReference type="EMBL" id="NESQ01000263">
    <property type="protein sequence ID" value="PUU74886.1"/>
    <property type="molecule type" value="Genomic_DNA"/>
</dbReference>
<proteinExistence type="predicted"/>
<reference evidence="1 2" key="1">
    <citation type="submission" date="2017-04" db="EMBL/GenBank/DDBJ databases">
        <title>Draft genome sequence of Tuber borchii Vittad., a whitish edible truffle.</title>
        <authorList>
            <consortium name="DOE Joint Genome Institute"/>
            <person name="Murat C."/>
            <person name="Kuo A."/>
            <person name="Barry K.W."/>
            <person name="Clum A."/>
            <person name="Dockter R.B."/>
            <person name="Fauchery L."/>
            <person name="Iotti M."/>
            <person name="Kohler A."/>
            <person name="Labutti K."/>
            <person name="Lindquist E.A."/>
            <person name="Lipzen A."/>
            <person name="Ohm R.A."/>
            <person name="Wang M."/>
            <person name="Grigoriev I.V."/>
            <person name="Zambonelli A."/>
            <person name="Martin F.M."/>
        </authorList>
    </citation>
    <scope>NUCLEOTIDE SEQUENCE [LARGE SCALE GENOMIC DNA]</scope>
    <source>
        <strain evidence="1 2">Tbo3840</strain>
    </source>
</reference>
<accession>A0A2T6ZHF2</accession>
<evidence type="ECO:0000313" key="1">
    <source>
        <dbReference type="EMBL" id="PUU74886.1"/>
    </source>
</evidence>
<protein>
    <submittedName>
        <fullName evidence="1">Uncharacterized protein</fullName>
    </submittedName>
</protein>
<organism evidence="1 2">
    <name type="scientific">Tuber borchii</name>
    <name type="common">White truffle</name>
    <dbReference type="NCBI Taxonomy" id="42251"/>
    <lineage>
        <taxon>Eukaryota</taxon>
        <taxon>Fungi</taxon>
        <taxon>Dikarya</taxon>
        <taxon>Ascomycota</taxon>
        <taxon>Pezizomycotina</taxon>
        <taxon>Pezizomycetes</taxon>
        <taxon>Pezizales</taxon>
        <taxon>Tuberaceae</taxon>
        <taxon>Tuber</taxon>
    </lineage>
</organism>
<name>A0A2T6ZHF2_TUBBO</name>
<dbReference type="Proteomes" id="UP000244722">
    <property type="component" value="Unassembled WGS sequence"/>
</dbReference>